<feature type="transmembrane region" description="Helical" evidence="7">
    <location>
        <begin position="913"/>
        <end position="941"/>
    </location>
</feature>
<feature type="signal peptide" evidence="8">
    <location>
        <begin position="1"/>
        <end position="32"/>
    </location>
</feature>
<evidence type="ECO:0000313" key="10">
    <source>
        <dbReference type="EMBL" id="MFD1370312.1"/>
    </source>
</evidence>
<gene>
    <name evidence="10" type="ORF">ACFQ5G_33670</name>
</gene>
<dbReference type="InterPro" id="IPR050250">
    <property type="entry name" value="Macrolide_Exporter_MacB"/>
</dbReference>
<feature type="domain" description="ABC3 transporter permease C-terminal" evidence="9">
    <location>
        <begin position="299"/>
        <end position="402"/>
    </location>
</feature>
<dbReference type="EMBL" id="JBHTMK010000043">
    <property type="protein sequence ID" value="MFD1370312.1"/>
    <property type="molecule type" value="Genomic_DNA"/>
</dbReference>
<feature type="domain" description="ABC3 transporter permease C-terminal" evidence="9">
    <location>
        <begin position="873"/>
        <end position="993"/>
    </location>
</feature>
<protein>
    <submittedName>
        <fullName evidence="10">FtsX-like permease family protein</fullName>
    </submittedName>
</protein>
<dbReference type="RefSeq" id="WP_317790996.1">
    <property type="nucleotide sequence ID" value="NZ_AP028461.1"/>
</dbReference>
<evidence type="ECO:0000256" key="5">
    <source>
        <dbReference type="ARBA" id="ARBA00023136"/>
    </source>
</evidence>
<proteinExistence type="inferred from homology"/>
<accession>A0ABW4AHR3</accession>
<organism evidence="10 11">
    <name type="scientific">Actinoplanes sichuanensis</name>
    <dbReference type="NCBI Taxonomy" id="512349"/>
    <lineage>
        <taxon>Bacteria</taxon>
        <taxon>Bacillati</taxon>
        <taxon>Actinomycetota</taxon>
        <taxon>Actinomycetes</taxon>
        <taxon>Micromonosporales</taxon>
        <taxon>Micromonosporaceae</taxon>
        <taxon>Actinoplanes</taxon>
    </lineage>
</organism>
<feature type="transmembrane region" description="Helical" evidence="7">
    <location>
        <begin position="868"/>
        <end position="892"/>
    </location>
</feature>
<evidence type="ECO:0000256" key="8">
    <source>
        <dbReference type="SAM" id="SignalP"/>
    </source>
</evidence>
<feature type="transmembrane region" description="Helical" evidence="7">
    <location>
        <begin position="339"/>
        <end position="365"/>
    </location>
</feature>
<keyword evidence="2" id="KW-1003">Cell membrane</keyword>
<keyword evidence="5 7" id="KW-0472">Membrane</keyword>
<evidence type="ECO:0000256" key="2">
    <source>
        <dbReference type="ARBA" id="ARBA00022475"/>
    </source>
</evidence>
<evidence type="ECO:0000256" key="7">
    <source>
        <dbReference type="SAM" id="Phobius"/>
    </source>
</evidence>
<evidence type="ECO:0000256" key="4">
    <source>
        <dbReference type="ARBA" id="ARBA00022989"/>
    </source>
</evidence>
<comment type="subcellular location">
    <subcellularLocation>
        <location evidence="1">Cell membrane</location>
        <topology evidence="1">Multi-pass membrane protein</topology>
    </subcellularLocation>
</comment>
<feature type="transmembrane region" description="Helical" evidence="7">
    <location>
        <begin position="506"/>
        <end position="524"/>
    </location>
</feature>
<comment type="caution">
    <text evidence="10">The sequence shown here is derived from an EMBL/GenBank/DDBJ whole genome shotgun (WGS) entry which is preliminary data.</text>
</comment>
<evidence type="ECO:0000313" key="11">
    <source>
        <dbReference type="Proteomes" id="UP001597183"/>
    </source>
</evidence>
<keyword evidence="3 7" id="KW-0812">Transmembrane</keyword>
<feature type="transmembrane region" description="Helical" evidence="7">
    <location>
        <begin position="452"/>
        <end position="475"/>
    </location>
</feature>
<feature type="chain" id="PRO_5047030269" evidence="8">
    <location>
        <begin position="33"/>
        <end position="998"/>
    </location>
</feature>
<evidence type="ECO:0000256" key="3">
    <source>
        <dbReference type="ARBA" id="ARBA00022692"/>
    </source>
</evidence>
<dbReference type="PANTHER" id="PTHR30572">
    <property type="entry name" value="MEMBRANE COMPONENT OF TRANSPORTER-RELATED"/>
    <property type="match status" value="1"/>
</dbReference>
<keyword evidence="11" id="KW-1185">Reference proteome</keyword>
<feature type="transmembrane region" description="Helical" evidence="7">
    <location>
        <begin position="293"/>
        <end position="318"/>
    </location>
</feature>
<sequence>MISLVLAMVWNRRGQAVTLALLAMLAVASAVAAPAFVIAAERAVAEGQIATASTSELTLVARRTTDSLQEASPNVGIKFPDVGRVLLLGLGGFTFYHSAEVPTVGLEPGNFHPTRFVFRQELCAHVRVLSGRCLAGEGDVLLGEGTAKRLELAAGDPITLTAARANGLARPPTWDPDGPPKKLTVAGVYRAIDPTDAYWGLHGYFVSGSDVGSGEPVFTTAGTLDTMKRTTTAMAIDGIAQPGTLDVDRLDQLRADMERLDTTAAELQDSLQFDSGIPHLLDRIDEGRAAARLLVPVLAVPLVLLACFTIYLTVGYGAEGRQSELAVVALRGARWWTRWWLATGESLVAVLGGAVAGCLAGQLLVNGAAAVLFPGAGTAPAFTSLRYAPLAAAAALVAAVAAQRRQLISPVSRLLRRTPPADRRRLAAAEAVVAVLAIAAGVQYFISADPLTGVGLFAPALIVLALGLIAARLLLPLVNRYAVRALARGRLGVALAGLQLSRRPGAGRLFALLVASVAVAGYAACTVDTAARGRDVEASLGTGADRVLVVESVTRQDLLTAVRAVDPDGRFAMAAVRIPGGSGTPPGLAVDTRALAAVPAWAEGAPSRTGLRAVLHPAEPPPPVIYPGTDIAIEVTATTTGAMQLAVSLSAMDGPGIQILEFGDLKNGTHTYRETVSICENKCRLNAIRVSGTGTAVEATGDMVIRGLGAATSAPLTDAGRWRGTRSARLSAAPDGLRADLRVTGAVADTAWIQPVTTPYPLPVAYAGNPPAAGTIIDSGATTIPVDAAVALPAVPALGRQGVIVDLEYSDLISVTPKLVPQPEVWLNSQAPADILDRLGEHGLQVVSESSATRVKAGLDRQGPAVALWFHLLAAILAGLLGAGALALTVAVDRTRRTEDLAALRTQGLRSRPAGLATLWTYPVLVVIATTVGVLVAAAAWRLTGWGLPLAGLTPPDLPLPVWPRPVALLTAVGAVLAAQFLVAILSGRDLRRRIESR</sequence>
<evidence type="ECO:0000259" key="9">
    <source>
        <dbReference type="Pfam" id="PF02687"/>
    </source>
</evidence>
<feature type="transmembrane region" description="Helical" evidence="7">
    <location>
        <begin position="426"/>
        <end position="446"/>
    </location>
</feature>
<feature type="transmembrane region" description="Helical" evidence="7">
    <location>
        <begin position="967"/>
        <end position="988"/>
    </location>
</feature>
<comment type="similarity">
    <text evidence="6">Belongs to the ABC-4 integral membrane protein family.</text>
</comment>
<name>A0ABW4AHR3_9ACTN</name>
<keyword evidence="4 7" id="KW-1133">Transmembrane helix</keyword>
<reference evidence="11" key="1">
    <citation type="journal article" date="2019" name="Int. J. Syst. Evol. Microbiol.">
        <title>The Global Catalogue of Microorganisms (GCM) 10K type strain sequencing project: providing services to taxonomists for standard genome sequencing and annotation.</title>
        <authorList>
            <consortium name="The Broad Institute Genomics Platform"/>
            <consortium name="The Broad Institute Genome Sequencing Center for Infectious Disease"/>
            <person name="Wu L."/>
            <person name="Ma J."/>
        </authorList>
    </citation>
    <scope>NUCLEOTIDE SEQUENCE [LARGE SCALE GENOMIC DNA]</scope>
    <source>
        <strain evidence="11">CCM 7526</strain>
    </source>
</reference>
<dbReference type="InterPro" id="IPR003838">
    <property type="entry name" value="ABC3_permease_C"/>
</dbReference>
<dbReference type="Pfam" id="PF02687">
    <property type="entry name" value="FtsX"/>
    <property type="match status" value="2"/>
</dbReference>
<evidence type="ECO:0000256" key="6">
    <source>
        <dbReference type="ARBA" id="ARBA00038076"/>
    </source>
</evidence>
<dbReference type="Proteomes" id="UP001597183">
    <property type="component" value="Unassembled WGS sequence"/>
</dbReference>
<keyword evidence="8" id="KW-0732">Signal</keyword>
<dbReference type="PANTHER" id="PTHR30572:SF4">
    <property type="entry name" value="ABC TRANSPORTER PERMEASE YTRF"/>
    <property type="match status" value="1"/>
</dbReference>
<evidence type="ECO:0000256" key="1">
    <source>
        <dbReference type="ARBA" id="ARBA00004651"/>
    </source>
</evidence>
<feature type="transmembrane region" description="Helical" evidence="7">
    <location>
        <begin position="385"/>
        <end position="405"/>
    </location>
</feature>